<dbReference type="STRING" id="363999.A0A439D5I1"/>
<sequence length="647" mass="72599">MSMSAPTLQCHHVVRVVAVAANIVTARHLFGNGFHYPLIMLLTHMSIALAFERLGARSEETALQRRQLGLVPRLWQALFAVLVAIGLIFTYHSFLHNRNATLSVMLLGLDWATILGRTGKWLRQDKQRSIDFPLSIATFLVCVVLILWKENWLVGKGIKFLLIAVFCVAVARHIWLSGLVESPVSFKSITVEPYSAGLVVCLPIAIVLLIITGWYNRRDFDVEGRIIWMLISTIIGPLSLMSDTRLKKLTSLLQDKVPCYARMDPDFGSAAFPLLVLAIVEIDNWLTQHRPSTTSAVQWFSFAIAYLTTVDIASITSSTTWTSGASYIPIPNFKSRDESADEIKSPTPEETEAMASADLACASESPSLRRISLAWNAILSSLALLLVFYCAVGAPYTEPNKRSWDLDIVIAWYDEPIEQVISTVQLATELPNISGRKVRTIVYNKGSLNETELEDSFPIESSLVIRRLENVGREGDTYLSHILDSEQDWASHTMFIQAEPHDPAYLQARLEDYLVRDTGFLSLSLVRNFCLSCDTCNDHSGWTEDGTVLREIFERANEHQTCQDISLNYRGQFVLSARRMKQANTEFLRDLRSRVIDDEGFGYTLERVWGTVFQCPTISERCPTLLSGWIGNRAPVGDCQCLDDGAF</sequence>
<dbReference type="Proteomes" id="UP000286045">
    <property type="component" value="Unassembled WGS sequence"/>
</dbReference>
<feature type="transmembrane region" description="Helical" evidence="1">
    <location>
        <begin position="160"/>
        <end position="182"/>
    </location>
</feature>
<proteinExistence type="predicted"/>
<dbReference type="EMBL" id="RYZI01000145">
    <property type="protein sequence ID" value="RWA09640.1"/>
    <property type="molecule type" value="Genomic_DNA"/>
</dbReference>
<organism evidence="2 3">
    <name type="scientific">Xylaria grammica</name>
    <dbReference type="NCBI Taxonomy" id="363999"/>
    <lineage>
        <taxon>Eukaryota</taxon>
        <taxon>Fungi</taxon>
        <taxon>Dikarya</taxon>
        <taxon>Ascomycota</taxon>
        <taxon>Pezizomycotina</taxon>
        <taxon>Sordariomycetes</taxon>
        <taxon>Xylariomycetidae</taxon>
        <taxon>Xylariales</taxon>
        <taxon>Xylariaceae</taxon>
        <taxon>Xylaria</taxon>
    </lineage>
</organism>
<accession>A0A439D5I1</accession>
<feature type="transmembrane region" description="Helical" evidence="1">
    <location>
        <begin position="373"/>
        <end position="396"/>
    </location>
</feature>
<protein>
    <submittedName>
        <fullName evidence="2">Uncharacterized protein</fullName>
    </submittedName>
</protein>
<evidence type="ECO:0000256" key="1">
    <source>
        <dbReference type="SAM" id="Phobius"/>
    </source>
</evidence>
<feature type="transmembrane region" description="Helical" evidence="1">
    <location>
        <begin position="74"/>
        <end position="94"/>
    </location>
</feature>
<feature type="transmembrane region" description="Helical" evidence="1">
    <location>
        <begin position="194"/>
        <end position="214"/>
    </location>
</feature>
<keyword evidence="3" id="KW-1185">Reference proteome</keyword>
<evidence type="ECO:0000313" key="3">
    <source>
        <dbReference type="Proteomes" id="UP000286045"/>
    </source>
</evidence>
<keyword evidence="1" id="KW-0472">Membrane</keyword>
<name>A0A439D5I1_9PEZI</name>
<gene>
    <name evidence="2" type="ORF">EKO27_g5443</name>
</gene>
<dbReference type="AlphaFoldDB" id="A0A439D5I1"/>
<dbReference type="PANTHER" id="PTHR37490:SF1">
    <property type="entry name" value="GLYCOSYLTRANSFERASE 2-LIKE DOMAIN-CONTAINING PROTEIN"/>
    <property type="match status" value="1"/>
</dbReference>
<comment type="caution">
    <text evidence="2">The sequence shown here is derived from an EMBL/GenBank/DDBJ whole genome shotgun (WGS) entry which is preliminary data.</text>
</comment>
<evidence type="ECO:0000313" key="2">
    <source>
        <dbReference type="EMBL" id="RWA09640.1"/>
    </source>
</evidence>
<keyword evidence="1" id="KW-1133">Transmembrane helix</keyword>
<feature type="transmembrane region" description="Helical" evidence="1">
    <location>
        <begin position="130"/>
        <end position="148"/>
    </location>
</feature>
<feature type="transmembrane region" description="Helical" evidence="1">
    <location>
        <begin position="12"/>
        <end position="30"/>
    </location>
</feature>
<feature type="transmembrane region" description="Helical" evidence="1">
    <location>
        <begin position="36"/>
        <end position="54"/>
    </location>
</feature>
<keyword evidence="1" id="KW-0812">Transmembrane</keyword>
<dbReference type="PANTHER" id="PTHR37490">
    <property type="entry name" value="EXPRESSED PROTEIN"/>
    <property type="match status" value="1"/>
</dbReference>
<reference evidence="2 3" key="1">
    <citation type="submission" date="2018-12" db="EMBL/GenBank/DDBJ databases">
        <title>Draft genome sequence of Xylaria grammica IHI A82.</title>
        <authorList>
            <person name="Buettner E."/>
            <person name="Kellner H."/>
        </authorList>
    </citation>
    <scope>NUCLEOTIDE SEQUENCE [LARGE SCALE GENOMIC DNA]</scope>
    <source>
        <strain evidence="2 3">IHI A82</strain>
    </source>
</reference>